<feature type="domain" description="Aconitase A/isopropylmalate dehydratase small subunit swivel" evidence="11">
    <location>
        <begin position="1"/>
        <end position="111"/>
    </location>
</feature>
<comment type="catalytic activity">
    <reaction evidence="1 10">
        <text>(2R,3S)-3-isopropylmalate = (2S)-2-isopropylmalate</text>
        <dbReference type="Rhea" id="RHEA:32287"/>
        <dbReference type="ChEBI" id="CHEBI:1178"/>
        <dbReference type="ChEBI" id="CHEBI:35121"/>
        <dbReference type="EC" id="4.2.1.33"/>
    </reaction>
</comment>
<protein>
    <recommendedName>
        <fullName evidence="10">3-isopropylmalate dehydratase small subunit</fullName>
        <ecNumber evidence="10">4.2.1.33</ecNumber>
    </recommendedName>
    <alternativeName>
        <fullName evidence="10">Alpha-IPM isomerase</fullName>
        <shortName evidence="10">IPMI</shortName>
    </alternativeName>
    <alternativeName>
        <fullName evidence="10">Isopropylmalate isomerase</fullName>
    </alternativeName>
</protein>
<organism evidence="12 13">
    <name type="scientific">Gulosibacter faecalis</name>
    <dbReference type="NCBI Taxonomy" id="272240"/>
    <lineage>
        <taxon>Bacteria</taxon>
        <taxon>Bacillati</taxon>
        <taxon>Actinomycetota</taxon>
        <taxon>Actinomycetes</taxon>
        <taxon>Micrococcales</taxon>
        <taxon>Microbacteriaceae</taxon>
        <taxon>Gulosibacter</taxon>
    </lineage>
</organism>
<evidence type="ECO:0000256" key="6">
    <source>
        <dbReference type="ARBA" id="ARBA00022430"/>
    </source>
</evidence>
<dbReference type="NCBIfam" id="TIGR00171">
    <property type="entry name" value="leuD"/>
    <property type="match status" value="1"/>
</dbReference>
<dbReference type="Proteomes" id="UP001597492">
    <property type="component" value="Unassembled WGS sequence"/>
</dbReference>
<keyword evidence="9 10" id="KW-0100">Branched-chain amino acid biosynthesis</keyword>
<evidence type="ECO:0000256" key="7">
    <source>
        <dbReference type="ARBA" id="ARBA00022605"/>
    </source>
</evidence>
<keyword evidence="6 10" id="KW-0432">Leucine biosynthesis</keyword>
<evidence type="ECO:0000313" key="12">
    <source>
        <dbReference type="EMBL" id="MFD2757964.1"/>
    </source>
</evidence>
<dbReference type="RefSeq" id="WP_019619343.1">
    <property type="nucleotide sequence ID" value="NZ_JBHUNE010000005.1"/>
</dbReference>
<dbReference type="Gene3D" id="3.20.19.10">
    <property type="entry name" value="Aconitase, domain 4"/>
    <property type="match status" value="1"/>
</dbReference>
<comment type="subunit">
    <text evidence="5 10">Heterodimer of LeuC and LeuD.</text>
</comment>
<name>A0ABW5UX12_9MICO</name>
<comment type="function">
    <text evidence="2 10">Catalyzes the isomerization between 2-isopropylmalate and 3-isopropylmalate, via the formation of 2-isopropylmaleate.</text>
</comment>
<evidence type="ECO:0000259" key="11">
    <source>
        <dbReference type="Pfam" id="PF00694"/>
    </source>
</evidence>
<comment type="similarity">
    <text evidence="4 10">Belongs to the LeuD family. LeuD type 1 subfamily.</text>
</comment>
<keyword evidence="13" id="KW-1185">Reference proteome</keyword>
<evidence type="ECO:0000256" key="8">
    <source>
        <dbReference type="ARBA" id="ARBA00023239"/>
    </source>
</evidence>
<comment type="pathway">
    <text evidence="3 10">Amino-acid biosynthesis; L-leucine biosynthesis; L-leucine from 3-methyl-2-oxobutanoate: step 2/4.</text>
</comment>
<reference evidence="13" key="1">
    <citation type="journal article" date="2019" name="Int. J. Syst. Evol. Microbiol.">
        <title>The Global Catalogue of Microorganisms (GCM) 10K type strain sequencing project: providing services to taxonomists for standard genome sequencing and annotation.</title>
        <authorList>
            <consortium name="The Broad Institute Genomics Platform"/>
            <consortium name="The Broad Institute Genome Sequencing Center for Infectious Disease"/>
            <person name="Wu L."/>
            <person name="Ma J."/>
        </authorList>
    </citation>
    <scope>NUCLEOTIDE SEQUENCE [LARGE SCALE GENOMIC DNA]</scope>
    <source>
        <strain evidence="13">TISTR 1514</strain>
    </source>
</reference>
<dbReference type="InterPro" id="IPR015928">
    <property type="entry name" value="Aconitase/3IPM_dehydase_swvl"/>
</dbReference>
<sequence>MEKFTRVTGPGVPLRRSNIDTDQILPAEYLKRVTKTGFEDALFAGWRQDPDFVLNQPEYADPRVLVVGPDFGTGSSREHAVWALRDFGFRAVIGPRFGDIFRGNAGKQGLLVGVVSDDEVEQLWDALEAEPGRDATVDLESQKVRVGELEFDFEIDPYIRWRLLEGLDDIDLTLRDEAAIDEYEKTRPSWMPRTLPALGETEPGNPAITFIEIGRKRA</sequence>
<evidence type="ECO:0000256" key="1">
    <source>
        <dbReference type="ARBA" id="ARBA00000491"/>
    </source>
</evidence>
<proteinExistence type="inferred from homology"/>
<dbReference type="PANTHER" id="PTHR43345">
    <property type="entry name" value="3-ISOPROPYLMALATE DEHYDRATASE SMALL SUBUNIT 2-RELATED-RELATED"/>
    <property type="match status" value="1"/>
</dbReference>
<dbReference type="CDD" id="cd01577">
    <property type="entry name" value="IPMI_Swivel"/>
    <property type="match status" value="1"/>
</dbReference>
<accession>A0ABW5UX12</accession>
<keyword evidence="7 10" id="KW-0028">Amino-acid biosynthesis</keyword>
<dbReference type="InterPro" id="IPR004431">
    <property type="entry name" value="3-IsopropMal_deHydase_ssu"/>
</dbReference>
<dbReference type="PANTHER" id="PTHR43345:SF5">
    <property type="entry name" value="3-ISOPROPYLMALATE DEHYDRATASE SMALL SUBUNIT"/>
    <property type="match status" value="1"/>
</dbReference>
<evidence type="ECO:0000256" key="2">
    <source>
        <dbReference type="ARBA" id="ARBA00002695"/>
    </source>
</evidence>
<dbReference type="InterPro" id="IPR033940">
    <property type="entry name" value="IPMI_Swivel"/>
</dbReference>
<dbReference type="SUPFAM" id="SSF52016">
    <property type="entry name" value="LeuD/IlvD-like"/>
    <property type="match status" value="1"/>
</dbReference>
<dbReference type="NCBIfam" id="NF002458">
    <property type="entry name" value="PRK01641.1"/>
    <property type="match status" value="1"/>
</dbReference>
<dbReference type="InterPro" id="IPR000573">
    <property type="entry name" value="AconitaseA/IPMdHydase_ssu_swvl"/>
</dbReference>
<dbReference type="EC" id="4.2.1.33" evidence="10"/>
<keyword evidence="8 10" id="KW-0456">Lyase</keyword>
<evidence type="ECO:0000256" key="10">
    <source>
        <dbReference type="HAMAP-Rule" id="MF_01031"/>
    </source>
</evidence>
<dbReference type="Pfam" id="PF00694">
    <property type="entry name" value="Aconitase_C"/>
    <property type="match status" value="1"/>
</dbReference>
<evidence type="ECO:0000256" key="5">
    <source>
        <dbReference type="ARBA" id="ARBA00011271"/>
    </source>
</evidence>
<evidence type="ECO:0000313" key="13">
    <source>
        <dbReference type="Proteomes" id="UP001597492"/>
    </source>
</evidence>
<dbReference type="GO" id="GO:0003861">
    <property type="term" value="F:3-isopropylmalate dehydratase activity"/>
    <property type="evidence" value="ECO:0007669"/>
    <property type="project" value="UniProtKB-EC"/>
</dbReference>
<gene>
    <name evidence="10 12" type="primary">leuD</name>
    <name evidence="12" type="ORF">ACFSW7_06190</name>
</gene>
<evidence type="ECO:0000256" key="3">
    <source>
        <dbReference type="ARBA" id="ARBA00004729"/>
    </source>
</evidence>
<evidence type="ECO:0000256" key="9">
    <source>
        <dbReference type="ARBA" id="ARBA00023304"/>
    </source>
</evidence>
<dbReference type="HAMAP" id="MF_01031">
    <property type="entry name" value="LeuD_type1"/>
    <property type="match status" value="1"/>
</dbReference>
<evidence type="ECO:0000256" key="4">
    <source>
        <dbReference type="ARBA" id="ARBA00009845"/>
    </source>
</evidence>
<comment type="caution">
    <text evidence="12">The sequence shown here is derived from an EMBL/GenBank/DDBJ whole genome shotgun (WGS) entry which is preliminary data.</text>
</comment>
<dbReference type="EMBL" id="JBHUNE010000005">
    <property type="protein sequence ID" value="MFD2757964.1"/>
    <property type="molecule type" value="Genomic_DNA"/>
</dbReference>
<dbReference type="InterPro" id="IPR050075">
    <property type="entry name" value="LeuD"/>
</dbReference>